<dbReference type="Proteomes" id="UP000823824">
    <property type="component" value="Unassembled WGS sequence"/>
</dbReference>
<feature type="compositionally biased region" description="Acidic residues" evidence="2">
    <location>
        <begin position="146"/>
        <end position="155"/>
    </location>
</feature>
<dbReference type="Pfam" id="PF00395">
    <property type="entry name" value="SLH"/>
    <property type="match status" value="2"/>
</dbReference>
<feature type="domain" description="SLH" evidence="4">
    <location>
        <begin position="159"/>
        <end position="222"/>
    </location>
</feature>
<dbReference type="EMBL" id="DWZJ01000055">
    <property type="protein sequence ID" value="HJB13399.1"/>
    <property type="molecule type" value="Genomic_DNA"/>
</dbReference>
<evidence type="ECO:0000259" key="4">
    <source>
        <dbReference type="PROSITE" id="PS51272"/>
    </source>
</evidence>
<keyword evidence="1" id="KW-0677">Repeat</keyword>
<evidence type="ECO:0000256" key="1">
    <source>
        <dbReference type="ARBA" id="ARBA00022737"/>
    </source>
</evidence>
<feature type="signal peptide" evidence="3">
    <location>
        <begin position="1"/>
        <end position="24"/>
    </location>
</feature>
<comment type="caution">
    <text evidence="5">The sequence shown here is derived from an EMBL/GenBank/DDBJ whole genome shotgun (WGS) entry which is preliminary data.</text>
</comment>
<accession>A0A9D2RRF2</accession>
<dbReference type="PROSITE" id="PS51272">
    <property type="entry name" value="SLH"/>
    <property type="match status" value="2"/>
</dbReference>
<dbReference type="InterPro" id="IPR001119">
    <property type="entry name" value="SLH_dom"/>
</dbReference>
<evidence type="ECO:0000313" key="6">
    <source>
        <dbReference type="Proteomes" id="UP000823824"/>
    </source>
</evidence>
<protein>
    <submittedName>
        <fullName evidence="5">S-layer homology domain-containing protein</fullName>
    </submittedName>
</protein>
<keyword evidence="3" id="KW-0732">Signal</keyword>
<gene>
    <name evidence="5" type="ORF">H9787_06775</name>
</gene>
<evidence type="ECO:0000256" key="2">
    <source>
        <dbReference type="SAM" id="MobiDB-lite"/>
    </source>
</evidence>
<reference evidence="5" key="2">
    <citation type="submission" date="2021-04" db="EMBL/GenBank/DDBJ databases">
        <authorList>
            <person name="Gilroy R."/>
        </authorList>
    </citation>
    <scope>NUCLEOTIDE SEQUENCE</scope>
    <source>
        <strain evidence="5">ChiBcec18-1249</strain>
    </source>
</reference>
<feature type="region of interest" description="Disordered" evidence="2">
    <location>
        <begin position="141"/>
        <end position="164"/>
    </location>
</feature>
<reference evidence="5" key="1">
    <citation type="journal article" date="2021" name="PeerJ">
        <title>Extensive microbial diversity within the chicken gut microbiome revealed by metagenomics and culture.</title>
        <authorList>
            <person name="Gilroy R."/>
            <person name="Ravi A."/>
            <person name="Getino M."/>
            <person name="Pursley I."/>
            <person name="Horton D.L."/>
            <person name="Alikhan N.F."/>
            <person name="Baker D."/>
            <person name="Gharbi K."/>
            <person name="Hall N."/>
            <person name="Watson M."/>
            <person name="Adriaenssens E.M."/>
            <person name="Foster-Nyarko E."/>
            <person name="Jarju S."/>
            <person name="Secka A."/>
            <person name="Antonio M."/>
            <person name="Oren A."/>
            <person name="Chaudhuri R.R."/>
            <person name="La Ragione R."/>
            <person name="Hildebrand F."/>
            <person name="Pallen M.J."/>
        </authorList>
    </citation>
    <scope>NUCLEOTIDE SEQUENCE</scope>
    <source>
        <strain evidence="5">ChiBcec18-1249</strain>
    </source>
</reference>
<feature type="domain" description="SLH" evidence="4">
    <location>
        <begin position="277"/>
        <end position="332"/>
    </location>
</feature>
<feature type="chain" id="PRO_5038541779" evidence="3">
    <location>
        <begin position="25"/>
        <end position="332"/>
    </location>
</feature>
<dbReference type="AlphaFoldDB" id="A0A9D2RRF2"/>
<name>A0A9D2RRF2_9FIRM</name>
<evidence type="ECO:0000256" key="3">
    <source>
        <dbReference type="SAM" id="SignalP"/>
    </source>
</evidence>
<evidence type="ECO:0000313" key="5">
    <source>
        <dbReference type="EMBL" id="HJB13399.1"/>
    </source>
</evidence>
<sequence>MKKLVTMFLTLVLCVGAICVPASAYYTEVTEMTYVTPSNSSIGTTTCTRTDEGGKTHTVYIFPAGTTFDCRSDGTVLMIYAWTLESLNNRTAGYFNSGYAYLANSYDSPDFVPEPGVVYLLEETNTMDFAQDMYIMVEGGASQSETPEEPEETTEPEPSASPFGDVAESAYYYDPVLWAVEEGITTGRSATSFAPNDTCTEANILTFLWRAYGEPASKTTENPFGTAVNTGSYYYDAALWAYEQGMIDETFDPNTACTRSQAVYFMWVAAGSPDDAAAASFTDVAADASYADAVNWAVAQGVTTGRTASTFAPDDTCTRGNIVTFLYRDLAE</sequence>
<proteinExistence type="predicted"/>
<organism evidence="5 6">
    <name type="scientific">Candidatus Oscillibacter excrementigallinarum</name>
    <dbReference type="NCBI Taxonomy" id="2838716"/>
    <lineage>
        <taxon>Bacteria</taxon>
        <taxon>Bacillati</taxon>
        <taxon>Bacillota</taxon>
        <taxon>Clostridia</taxon>
        <taxon>Eubacteriales</taxon>
        <taxon>Oscillospiraceae</taxon>
        <taxon>Oscillibacter</taxon>
    </lineage>
</organism>